<dbReference type="GO" id="GO:0009734">
    <property type="term" value="P:auxin-activated signaling pathway"/>
    <property type="evidence" value="ECO:0007669"/>
    <property type="project" value="UniProtKB-UniRule"/>
</dbReference>
<dbReference type="PANTHER" id="PTHR31734:SF103">
    <property type="entry name" value="AUXIN-RESPONSIVE PROTEIN IAA16"/>
    <property type="match status" value="1"/>
</dbReference>
<evidence type="ECO:0000256" key="2">
    <source>
        <dbReference type="ARBA" id="ARBA00006728"/>
    </source>
</evidence>
<keyword evidence="4 10" id="KW-0678">Repressor</keyword>
<evidence type="ECO:0000256" key="10">
    <source>
        <dbReference type="RuleBase" id="RU004549"/>
    </source>
</evidence>
<dbReference type="InterPro" id="IPR033389">
    <property type="entry name" value="AUX/IAA_dom"/>
</dbReference>
<dbReference type="InterPro" id="IPR053793">
    <property type="entry name" value="PB1-like"/>
</dbReference>
<feature type="compositionally biased region" description="Basic and acidic residues" evidence="11">
    <location>
        <begin position="42"/>
        <end position="58"/>
    </location>
</feature>
<evidence type="ECO:0000313" key="13">
    <source>
        <dbReference type="EnsemblPlants" id="MELO3C004382.2.1"/>
    </source>
</evidence>
<organism evidence="13">
    <name type="scientific">Cucumis melo</name>
    <name type="common">Muskmelon</name>
    <dbReference type="NCBI Taxonomy" id="3656"/>
    <lineage>
        <taxon>Eukaryota</taxon>
        <taxon>Viridiplantae</taxon>
        <taxon>Streptophyta</taxon>
        <taxon>Embryophyta</taxon>
        <taxon>Tracheophyta</taxon>
        <taxon>Spermatophyta</taxon>
        <taxon>Magnoliopsida</taxon>
        <taxon>eudicotyledons</taxon>
        <taxon>Gunneridae</taxon>
        <taxon>Pentapetalae</taxon>
        <taxon>rosids</taxon>
        <taxon>fabids</taxon>
        <taxon>Cucurbitales</taxon>
        <taxon>Cucurbitaceae</taxon>
        <taxon>Benincaseae</taxon>
        <taxon>Cucumis</taxon>
    </lineage>
</organism>
<reference evidence="13" key="1">
    <citation type="submission" date="2023-03" db="UniProtKB">
        <authorList>
            <consortium name="EnsemblPlants"/>
        </authorList>
    </citation>
    <scope>IDENTIFICATION</scope>
</reference>
<evidence type="ECO:0000256" key="8">
    <source>
        <dbReference type="ARBA" id="ARBA00023294"/>
    </source>
</evidence>
<proteinExistence type="inferred from homology"/>
<name>A0A9I9CJ33_CUCME</name>
<feature type="region of interest" description="Disordered" evidence="11">
    <location>
        <begin position="126"/>
        <end position="167"/>
    </location>
</feature>
<protein>
    <recommendedName>
        <fullName evidence="10">Auxin-responsive protein</fullName>
    </recommendedName>
</protein>
<evidence type="ECO:0000256" key="7">
    <source>
        <dbReference type="ARBA" id="ARBA00023242"/>
    </source>
</evidence>
<feature type="compositionally biased region" description="Basic residues" evidence="11">
    <location>
        <begin position="15"/>
        <end position="25"/>
    </location>
</feature>
<evidence type="ECO:0000256" key="1">
    <source>
        <dbReference type="ARBA" id="ARBA00004123"/>
    </source>
</evidence>
<evidence type="ECO:0000256" key="9">
    <source>
        <dbReference type="ARBA" id="ARBA00025283"/>
    </source>
</evidence>
<dbReference type="Gramene" id="MELO3C004382.2.1">
    <property type="protein sequence ID" value="MELO3C004382.2.1"/>
    <property type="gene ID" value="MELO3C004382.2"/>
</dbReference>
<comment type="subcellular location">
    <subcellularLocation>
        <location evidence="1 10">Nucleus</location>
    </subcellularLocation>
</comment>
<evidence type="ECO:0000259" key="12">
    <source>
        <dbReference type="PROSITE" id="PS51745"/>
    </source>
</evidence>
<comment type="subunit">
    <text evidence="3 10">Homodimers and heterodimers.</text>
</comment>
<accession>A0A9I9CJ33</accession>
<evidence type="ECO:0000256" key="4">
    <source>
        <dbReference type="ARBA" id="ARBA00022491"/>
    </source>
</evidence>
<sequence length="253" mass="28088">TYPIPIPKSQIRPFSNKRRISRSQRFHNQNQRHTIREKKKKNPNEFEEKEMESGKNDEYSAILINFEQTELRLGLPGGDGGGGGKSSSAGKRGFMETVDLKLNLASSMASAKEEGTNLEEIKSCSQQPNDFAKPPSKTQVVGWPPVRSSRKNLGVSSSRKGGDEGGGSFVKVSMDGAPYLRKVDLKLYGSYKDLSHALAKMFSSFTIGKCESEGMKDFMNESKSVDLLNGSEYVPTYEDKDGDWMLVGDVPWE</sequence>
<dbReference type="GO" id="GO:0006355">
    <property type="term" value="P:regulation of DNA-templated transcription"/>
    <property type="evidence" value="ECO:0007669"/>
    <property type="project" value="InterPro"/>
</dbReference>
<dbReference type="GO" id="GO:0005634">
    <property type="term" value="C:nucleus"/>
    <property type="evidence" value="ECO:0007669"/>
    <property type="project" value="UniProtKB-SubCell"/>
</dbReference>
<dbReference type="PANTHER" id="PTHR31734">
    <property type="entry name" value="AUXIN-RESPONSIVE PROTEIN IAA17"/>
    <property type="match status" value="1"/>
</dbReference>
<dbReference type="PROSITE" id="PS51745">
    <property type="entry name" value="PB1"/>
    <property type="match status" value="1"/>
</dbReference>
<keyword evidence="7 10" id="KW-0539">Nucleus</keyword>
<evidence type="ECO:0000256" key="5">
    <source>
        <dbReference type="ARBA" id="ARBA00023015"/>
    </source>
</evidence>
<dbReference type="Pfam" id="PF02309">
    <property type="entry name" value="AUX_IAA"/>
    <property type="match status" value="1"/>
</dbReference>
<dbReference type="Gene3D" id="3.10.20.90">
    <property type="entry name" value="Phosphatidylinositol 3-kinase Catalytic Subunit, Chain A, domain 1"/>
    <property type="match status" value="1"/>
</dbReference>
<comment type="function">
    <text evidence="9">Aux/IAA proteins are short-lived transcriptional factors that function as repressors of early auxin response genes at low auxin concentrations. Repression is thought to result from the interaction with auxin response factors (ARFs), proteins that bind to the auxin-responsive promoter element (AuxRE). Formation of heterodimers with ARF proteins may alter their ability to modulate early auxin response genes expression.</text>
</comment>
<dbReference type="SUPFAM" id="SSF54277">
    <property type="entry name" value="CAD &amp; PB1 domains"/>
    <property type="match status" value="1"/>
</dbReference>
<comment type="similarity">
    <text evidence="2 10">Belongs to the Aux/IAA family.</text>
</comment>
<evidence type="ECO:0000256" key="3">
    <source>
        <dbReference type="ARBA" id="ARBA00011726"/>
    </source>
</evidence>
<dbReference type="AlphaFoldDB" id="A0A9I9CJ33"/>
<dbReference type="InterPro" id="IPR003311">
    <property type="entry name" value="AUX_IAA"/>
</dbReference>
<dbReference type="EnsemblPlants" id="MELO3C004382.2.1">
    <property type="protein sequence ID" value="MELO3C004382.2.1"/>
    <property type="gene ID" value="MELO3C004382.2"/>
</dbReference>
<evidence type="ECO:0000256" key="11">
    <source>
        <dbReference type="SAM" id="MobiDB-lite"/>
    </source>
</evidence>
<keyword evidence="5 10" id="KW-0805">Transcription regulation</keyword>
<keyword evidence="8 10" id="KW-0927">Auxin signaling pathway</keyword>
<evidence type="ECO:0000256" key="6">
    <source>
        <dbReference type="ARBA" id="ARBA00023163"/>
    </source>
</evidence>
<keyword evidence="6 10" id="KW-0804">Transcription</keyword>
<feature type="domain" description="PB1" evidence="12">
    <location>
        <begin position="167"/>
        <end position="253"/>
    </location>
</feature>
<feature type="region of interest" description="Disordered" evidence="11">
    <location>
        <begin position="1"/>
        <end position="58"/>
    </location>
</feature>